<dbReference type="Pfam" id="PF12697">
    <property type="entry name" value="Abhydrolase_6"/>
    <property type="match status" value="1"/>
</dbReference>
<organism evidence="2 3">
    <name type="scientific">Jatrophihabitans endophyticus</name>
    <dbReference type="NCBI Taxonomy" id="1206085"/>
    <lineage>
        <taxon>Bacteria</taxon>
        <taxon>Bacillati</taxon>
        <taxon>Actinomycetota</taxon>
        <taxon>Actinomycetes</taxon>
        <taxon>Jatrophihabitantales</taxon>
        <taxon>Jatrophihabitantaceae</taxon>
        <taxon>Jatrophihabitans</taxon>
    </lineage>
</organism>
<dbReference type="GO" id="GO:0003824">
    <property type="term" value="F:catalytic activity"/>
    <property type="evidence" value="ECO:0007669"/>
    <property type="project" value="UniProtKB-ARBA"/>
</dbReference>
<evidence type="ECO:0000313" key="2">
    <source>
        <dbReference type="EMBL" id="SHG01208.1"/>
    </source>
</evidence>
<reference evidence="2 3" key="1">
    <citation type="submission" date="2016-11" db="EMBL/GenBank/DDBJ databases">
        <authorList>
            <person name="Jaros S."/>
            <person name="Januszkiewicz K."/>
            <person name="Wedrychowicz H."/>
        </authorList>
    </citation>
    <scope>NUCLEOTIDE SEQUENCE [LARGE SCALE GENOMIC DNA]</scope>
    <source>
        <strain evidence="2 3">DSM 45627</strain>
    </source>
</reference>
<dbReference type="EMBL" id="FQVU01000002">
    <property type="protein sequence ID" value="SHG01208.1"/>
    <property type="molecule type" value="Genomic_DNA"/>
</dbReference>
<accession>A0A1M5GC02</accession>
<dbReference type="STRING" id="1206085.SAMN05443575_1124"/>
<dbReference type="InterPro" id="IPR029058">
    <property type="entry name" value="AB_hydrolase_fold"/>
</dbReference>
<evidence type="ECO:0000313" key="3">
    <source>
        <dbReference type="Proteomes" id="UP000186132"/>
    </source>
</evidence>
<dbReference type="Proteomes" id="UP000186132">
    <property type="component" value="Unassembled WGS sequence"/>
</dbReference>
<dbReference type="PANTHER" id="PTHR43194:SF5">
    <property type="entry name" value="PIMELOYL-[ACYL-CARRIER PROTEIN] METHYL ESTER ESTERASE"/>
    <property type="match status" value="1"/>
</dbReference>
<sequence>MLAHERHGSGEPLVLIHGVTHRRQAWYPVLDQLAEHREVVLVDLPGHGESPDLVTAGRPVPDVLRDEFKAFLDGLGLVRPHVAGNSLGGLVALYAGANGHARSVTALSPAGFWRTPAEFVYTRQIFTRACVLAARLGPRAELLARSRGGRTVMYGLLTARPGRVSPDQAVGDLRGFLRSRPALATLLAAAEPFTATIPADVPVTIGWAARDLVLPAWQAETARRRLPAAEHVTLRGVGHVPMSDDPRRVADLLLRGSAPAATVAPLARPARRRTDAATA</sequence>
<gene>
    <name evidence="2" type="ORF">SAMN05443575_1124</name>
</gene>
<dbReference type="InterPro" id="IPR050228">
    <property type="entry name" value="Carboxylesterase_BioH"/>
</dbReference>
<evidence type="ECO:0000259" key="1">
    <source>
        <dbReference type="Pfam" id="PF12697"/>
    </source>
</evidence>
<name>A0A1M5GC02_9ACTN</name>
<dbReference type="SUPFAM" id="SSF53474">
    <property type="entry name" value="alpha/beta-Hydrolases"/>
    <property type="match status" value="1"/>
</dbReference>
<dbReference type="PANTHER" id="PTHR43194">
    <property type="entry name" value="HYDROLASE ALPHA/BETA FOLD FAMILY"/>
    <property type="match status" value="1"/>
</dbReference>
<feature type="domain" description="AB hydrolase-1" evidence="1">
    <location>
        <begin position="13"/>
        <end position="251"/>
    </location>
</feature>
<dbReference type="InterPro" id="IPR000073">
    <property type="entry name" value="AB_hydrolase_1"/>
</dbReference>
<proteinExistence type="predicted"/>
<dbReference type="RefSeq" id="WP_073387365.1">
    <property type="nucleotide sequence ID" value="NZ_FQVU01000002.1"/>
</dbReference>
<dbReference type="Gene3D" id="3.40.50.1820">
    <property type="entry name" value="alpha/beta hydrolase"/>
    <property type="match status" value="1"/>
</dbReference>
<keyword evidence="3" id="KW-1185">Reference proteome</keyword>
<protein>
    <submittedName>
        <fullName evidence="2">Pimeloyl-ACP methyl ester carboxylesterase</fullName>
    </submittedName>
</protein>
<dbReference type="AlphaFoldDB" id="A0A1M5GC02"/>